<evidence type="ECO:0000313" key="3">
    <source>
        <dbReference type="EMBL" id="OXA58123.1"/>
    </source>
</evidence>
<accession>A0A226EK83</accession>
<feature type="compositionally biased region" description="Basic and acidic residues" evidence="1">
    <location>
        <begin position="277"/>
        <end position="294"/>
    </location>
</feature>
<keyword evidence="4" id="KW-1185">Reference proteome</keyword>
<evidence type="ECO:0000313" key="4">
    <source>
        <dbReference type="Proteomes" id="UP000198287"/>
    </source>
</evidence>
<proteinExistence type="predicted"/>
<comment type="caution">
    <text evidence="3">The sequence shown here is derived from an EMBL/GenBank/DDBJ whole genome shotgun (WGS) entry which is preliminary data.</text>
</comment>
<dbReference type="AlphaFoldDB" id="A0A226EK83"/>
<protein>
    <submittedName>
        <fullName evidence="3">Uncharacterized protein</fullName>
    </submittedName>
</protein>
<keyword evidence="2" id="KW-0732">Signal</keyword>
<dbReference type="EMBL" id="LNIX01000003">
    <property type="protein sequence ID" value="OXA58123.1"/>
    <property type="molecule type" value="Genomic_DNA"/>
</dbReference>
<dbReference type="OrthoDB" id="10650037at2759"/>
<feature type="chain" id="PRO_5013144265" evidence="2">
    <location>
        <begin position="24"/>
        <end position="417"/>
    </location>
</feature>
<evidence type="ECO:0000256" key="2">
    <source>
        <dbReference type="SAM" id="SignalP"/>
    </source>
</evidence>
<name>A0A226EK83_FOLCA</name>
<feature type="region of interest" description="Disordered" evidence="1">
    <location>
        <begin position="80"/>
        <end position="154"/>
    </location>
</feature>
<dbReference type="Proteomes" id="UP000198287">
    <property type="component" value="Unassembled WGS sequence"/>
</dbReference>
<organism evidence="3 4">
    <name type="scientific">Folsomia candida</name>
    <name type="common">Springtail</name>
    <dbReference type="NCBI Taxonomy" id="158441"/>
    <lineage>
        <taxon>Eukaryota</taxon>
        <taxon>Metazoa</taxon>
        <taxon>Ecdysozoa</taxon>
        <taxon>Arthropoda</taxon>
        <taxon>Hexapoda</taxon>
        <taxon>Collembola</taxon>
        <taxon>Entomobryomorpha</taxon>
        <taxon>Isotomoidea</taxon>
        <taxon>Isotomidae</taxon>
        <taxon>Proisotominae</taxon>
        <taxon>Folsomia</taxon>
    </lineage>
</organism>
<feature type="signal peptide" evidence="2">
    <location>
        <begin position="1"/>
        <end position="23"/>
    </location>
</feature>
<feature type="region of interest" description="Disordered" evidence="1">
    <location>
        <begin position="248"/>
        <end position="294"/>
    </location>
</feature>
<reference evidence="3 4" key="1">
    <citation type="submission" date="2015-12" db="EMBL/GenBank/DDBJ databases">
        <title>The genome of Folsomia candida.</title>
        <authorList>
            <person name="Faddeeva A."/>
            <person name="Derks M.F."/>
            <person name="Anvar Y."/>
            <person name="Smit S."/>
            <person name="Van Straalen N."/>
            <person name="Roelofs D."/>
        </authorList>
    </citation>
    <scope>NUCLEOTIDE SEQUENCE [LARGE SCALE GENOMIC DNA]</scope>
    <source>
        <strain evidence="3 4">VU population</strain>
        <tissue evidence="3">Whole body</tissue>
    </source>
</reference>
<sequence>MIYQRSFVIICAMTIILPHLICGQNNNNYQMSYSIVNGKLYVDPPTTTTTAPSFMENWFPWLSSSYTSSNPEEVDEAIINSVTGPPQPSISLSQNSPSSYSQYQYNQQQPQASYADSPYLSNDEDNYLPADSVNTPQQVAPPPNGVRYSHQSGYPNPNYISNPYKNSAMPQLPYPFSPLPGQTTTSAPFYQPILDFFGYGSSNEEDQLQLPFPGGQYSSSGSGGYSSLPSSFPQNSFNFIPPQFAQARKSDEEHPQYVDTYGDGEAKYSSYNGPKSAKSDDVTNHKKNTTEKENPCPKLGNWQWNGDVCIAVGPVPIWASFAEVMNTLYISASNAFTVLQNVVSNVERNRNSTSTGISGNSVNGGSSSVTKVVTTTAKNSSSSYSNHKINKYDNIIKLTDEEIEAMLELYAVDSDMH</sequence>
<evidence type="ECO:0000256" key="1">
    <source>
        <dbReference type="SAM" id="MobiDB-lite"/>
    </source>
</evidence>
<feature type="compositionally biased region" description="Low complexity" evidence="1">
    <location>
        <begin position="89"/>
        <end position="114"/>
    </location>
</feature>
<gene>
    <name evidence="3" type="ORF">Fcan01_07574</name>
</gene>